<dbReference type="SUPFAM" id="SSF82093">
    <property type="entry name" value="Heme chaperone CcmE"/>
    <property type="match status" value="1"/>
</dbReference>
<keyword evidence="4 5" id="KW-0472">Membrane</keyword>
<dbReference type="InterPro" id="IPR012340">
    <property type="entry name" value="NA-bd_OB-fold"/>
</dbReference>
<keyword evidence="3" id="KW-0201">Cytochrome c-type biogenesis</keyword>
<accession>A0A2M8QBK4</accession>
<dbReference type="EMBL" id="PGTN01000063">
    <property type="protein sequence ID" value="PJF47175.1"/>
    <property type="molecule type" value="Genomic_DNA"/>
</dbReference>
<dbReference type="Gene3D" id="2.40.50.140">
    <property type="entry name" value="Nucleic acid-binding proteins"/>
    <property type="match status" value="1"/>
</dbReference>
<proteinExistence type="predicted"/>
<evidence type="ECO:0000256" key="5">
    <source>
        <dbReference type="SAM" id="Phobius"/>
    </source>
</evidence>
<evidence type="ECO:0000256" key="2">
    <source>
        <dbReference type="ARBA" id="ARBA00022617"/>
    </source>
</evidence>
<evidence type="ECO:0008006" key="8">
    <source>
        <dbReference type="Google" id="ProtNLM"/>
    </source>
</evidence>
<dbReference type="Pfam" id="PF03100">
    <property type="entry name" value="CcmE"/>
    <property type="match status" value="1"/>
</dbReference>
<sequence length="149" mass="16389">MKPKFVFGIGLIGMAVIAVMVFTIIGNSSMEVQVNDLIAKRKAGQITPDRSLKLIGWVVGDSIVYDPNSLHLEFDVVHAREDLFDNLPNAQRVRVIYRGVKPDTLMHEARAIVTGKMNGDGKFYAGNSPDALLLQCPTKYENAAKEASK</sequence>
<keyword evidence="2" id="KW-0349">Heme</keyword>
<dbReference type="GO" id="GO:0017004">
    <property type="term" value="P:cytochrome complex assembly"/>
    <property type="evidence" value="ECO:0007669"/>
    <property type="project" value="UniProtKB-KW"/>
</dbReference>
<dbReference type="GO" id="GO:0017003">
    <property type="term" value="P:protein-heme linkage"/>
    <property type="evidence" value="ECO:0007669"/>
    <property type="project" value="InterPro"/>
</dbReference>
<keyword evidence="5" id="KW-0812">Transmembrane</keyword>
<evidence type="ECO:0000256" key="4">
    <source>
        <dbReference type="ARBA" id="ARBA00023136"/>
    </source>
</evidence>
<evidence type="ECO:0000313" key="7">
    <source>
        <dbReference type="Proteomes" id="UP000230790"/>
    </source>
</evidence>
<feature type="transmembrane region" description="Helical" evidence="5">
    <location>
        <begin position="6"/>
        <end position="25"/>
    </location>
</feature>
<gene>
    <name evidence="6" type="ORF">CUN48_10000</name>
</gene>
<keyword evidence="2" id="KW-0479">Metal-binding</keyword>
<comment type="caution">
    <text evidence="6">The sequence shown here is derived from an EMBL/GenBank/DDBJ whole genome shotgun (WGS) entry which is preliminary data.</text>
</comment>
<name>A0A2M8QBK4_9CHLR</name>
<protein>
    <recommendedName>
        <fullName evidence="8">Cytochrome c maturation protein CcmE</fullName>
    </recommendedName>
</protein>
<dbReference type="InterPro" id="IPR036127">
    <property type="entry name" value="CcmE-like_sf"/>
</dbReference>
<dbReference type="InterPro" id="IPR004329">
    <property type="entry name" value="CcmE"/>
</dbReference>
<dbReference type="GO" id="GO:0005886">
    <property type="term" value="C:plasma membrane"/>
    <property type="evidence" value="ECO:0007669"/>
    <property type="project" value="InterPro"/>
</dbReference>
<comment type="subcellular location">
    <subcellularLocation>
        <location evidence="1">Membrane</location>
    </subcellularLocation>
</comment>
<evidence type="ECO:0000313" key="6">
    <source>
        <dbReference type="EMBL" id="PJF47175.1"/>
    </source>
</evidence>
<evidence type="ECO:0000256" key="1">
    <source>
        <dbReference type="ARBA" id="ARBA00004370"/>
    </source>
</evidence>
<evidence type="ECO:0000256" key="3">
    <source>
        <dbReference type="ARBA" id="ARBA00022748"/>
    </source>
</evidence>
<reference evidence="6 7" key="1">
    <citation type="submission" date="2017-11" db="EMBL/GenBank/DDBJ databases">
        <title>Evolution of Phototrophy in the Chloroflexi Phylum Driven by Horizontal Gene Transfer.</title>
        <authorList>
            <person name="Ward L.M."/>
            <person name="Hemp J."/>
            <person name="Shih P.M."/>
            <person name="Mcglynn S.E."/>
            <person name="Fischer W."/>
        </authorList>
    </citation>
    <scope>NUCLEOTIDE SEQUENCE [LARGE SCALE GENOMIC DNA]</scope>
    <source>
        <strain evidence="6">JP3_7</strain>
    </source>
</reference>
<keyword evidence="5" id="KW-1133">Transmembrane helix</keyword>
<organism evidence="6 7">
    <name type="scientific">Candidatus Thermofonsia Clade 3 bacterium</name>
    <dbReference type="NCBI Taxonomy" id="2364212"/>
    <lineage>
        <taxon>Bacteria</taxon>
        <taxon>Bacillati</taxon>
        <taxon>Chloroflexota</taxon>
        <taxon>Candidatus Thermofontia</taxon>
        <taxon>Candidatus Thermofonsia Clade 3</taxon>
    </lineage>
</organism>
<dbReference type="Proteomes" id="UP000230790">
    <property type="component" value="Unassembled WGS sequence"/>
</dbReference>
<dbReference type="AlphaFoldDB" id="A0A2M8QBK4"/>
<dbReference type="GO" id="GO:0020037">
    <property type="term" value="F:heme binding"/>
    <property type="evidence" value="ECO:0007669"/>
    <property type="project" value="InterPro"/>
</dbReference>
<keyword evidence="2" id="KW-0408">Iron</keyword>